<accession>A0A317JN70</accession>
<organism evidence="1 2">
    <name type="scientific">Candidatus Cerribacteria bacterium 'Amazon FNV 2010 28 9'</name>
    <dbReference type="NCBI Taxonomy" id="2081795"/>
    <lineage>
        <taxon>Bacteria</taxon>
        <taxon>Candidatus Cerribacteria</taxon>
    </lineage>
</organism>
<evidence type="ECO:0000313" key="2">
    <source>
        <dbReference type="Proteomes" id="UP000246104"/>
    </source>
</evidence>
<name>A0A317JN70_9BACT</name>
<dbReference type="EMBL" id="PSRQ01000048">
    <property type="protein sequence ID" value="PWU23017.1"/>
    <property type="molecule type" value="Genomic_DNA"/>
</dbReference>
<dbReference type="Proteomes" id="UP000246104">
    <property type="component" value="Unassembled WGS sequence"/>
</dbReference>
<reference evidence="1 2" key="1">
    <citation type="submission" date="2018-02" db="EMBL/GenBank/DDBJ databases">
        <title>Genomic Reconstructions from Amazon Rainforest and Pasture Soil Reveal Novel Insights into the Physiology of Candidate Phyla in Tropical Sites.</title>
        <authorList>
            <person name="Kroeger M.E."/>
            <person name="Delmont T."/>
            <person name="Eren A.M."/>
            <person name="Guo J."/>
            <person name="Meyer K.M."/>
            <person name="Khan K."/>
            <person name="Rodrigues J.L.M."/>
            <person name="Bohannan B.J.M."/>
            <person name="Tringe S."/>
            <person name="Borges C.D."/>
            <person name="Tiedje J."/>
            <person name="Tsai S.M."/>
            <person name="Nusslein K."/>
        </authorList>
    </citation>
    <scope>NUCLEOTIDE SEQUENCE [LARGE SCALE GENOMIC DNA]</scope>
    <source>
        <strain evidence="1">Amazon FNV 2010 28 9</strain>
    </source>
</reference>
<sequence>MQKIEQTSFEKYYDIKSAAELGVLAQAIAECVSSAFQGGVTEEDTIRHMSGDIIMVNREHNSDRVNAFSATVFASPNEIFNSETISDQKGAYFAAATVRKEAQGRGLYKAMNVERVLEALDTVVPLIFTRTQNPRVQAGIEAVLEQLVESNKIGSYRTERIKVPGAYGQMLTKEKPYSDSISFDELNLEAGDAYIILFHIDYGTAR</sequence>
<protein>
    <recommendedName>
        <fullName evidence="3">N-acetyltransferase domain-containing protein</fullName>
    </recommendedName>
</protein>
<dbReference type="AlphaFoldDB" id="A0A317JN70"/>
<gene>
    <name evidence="1" type="ORF">C5B42_04390</name>
</gene>
<proteinExistence type="predicted"/>
<comment type="caution">
    <text evidence="1">The sequence shown here is derived from an EMBL/GenBank/DDBJ whole genome shotgun (WGS) entry which is preliminary data.</text>
</comment>
<evidence type="ECO:0000313" key="1">
    <source>
        <dbReference type="EMBL" id="PWU23017.1"/>
    </source>
</evidence>
<evidence type="ECO:0008006" key="3">
    <source>
        <dbReference type="Google" id="ProtNLM"/>
    </source>
</evidence>